<protein>
    <submittedName>
        <fullName evidence="1">Uncharacterized protein</fullName>
    </submittedName>
</protein>
<gene>
    <name evidence="1" type="primary">28949515</name>
</gene>
<reference evidence="1" key="2">
    <citation type="submission" date="2025-08" db="UniProtKB">
        <authorList>
            <consortium name="EnsemblFungi"/>
        </authorList>
    </citation>
    <scope>IDENTIFICATION</scope>
    <source>
        <strain evidence="1">4287 / CBS 123668 / FGSC 9935 / NRRL 34936</strain>
    </source>
</reference>
<evidence type="ECO:0000313" key="1">
    <source>
        <dbReference type="EnsemblFungi" id="FOXG_07856P0"/>
    </source>
</evidence>
<proteinExistence type="predicted"/>
<sequence length="156" mass="18060">MCEIKIWCRKCIVCQRVDEIEYSKHQDGCGSCDVIRTTLPDQSLQCANENYRCRGCRSRQAYESHQLNNQIMEAREDNKYGYSRYYQRVYPLRDLSFGSFNLPTYTPTCAKRSSSTEPARIAMANFASRRRRSCFQIATTAAPLGEVLATTVLLWR</sequence>
<name>A0A0D2XV48_FUSOF</name>
<dbReference type="VEuPathDB" id="FungiDB:FOXG_07856"/>
<organism evidence="1 2">
    <name type="scientific">Fusarium oxysporum (strain Fo5176)</name>
    <name type="common">Fusarium vascular wilt</name>
    <dbReference type="NCBI Taxonomy" id="660025"/>
    <lineage>
        <taxon>Eukaryota</taxon>
        <taxon>Fungi</taxon>
        <taxon>Dikarya</taxon>
        <taxon>Ascomycota</taxon>
        <taxon>Pezizomycotina</taxon>
        <taxon>Sordariomycetes</taxon>
        <taxon>Hypocreomycetidae</taxon>
        <taxon>Hypocreales</taxon>
        <taxon>Nectriaceae</taxon>
        <taxon>Fusarium</taxon>
        <taxon>Fusarium oxysporum species complex</taxon>
    </lineage>
</organism>
<dbReference type="EnsemblFungi" id="FOXG_07856T0">
    <property type="protein sequence ID" value="FOXG_07856P0"/>
    <property type="gene ID" value="FOXG_07856"/>
</dbReference>
<reference evidence="2" key="1">
    <citation type="journal article" date="2012" name="Mol. Plant Microbe Interact.">
        <title>A highly conserved effector in Fusarium oxysporum is required for full virulence on Arabidopsis.</title>
        <authorList>
            <person name="Thatcher L.F."/>
            <person name="Gardiner D.M."/>
            <person name="Kazan K."/>
            <person name="Manners J."/>
        </authorList>
    </citation>
    <scope>NUCLEOTIDE SEQUENCE [LARGE SCALE GENOMIC DNA]</scope>
    <source>
        <strain evidence="2">Fo5176</strain>
    </source>
</reference>
<dbReference type="AlphaFoldDB" id="A0A0D2XV48"/>
<dbReference type="Proteomes" id="UP000002489">
    <property type="component" value="Unassembled WGS sequence"/>
</dbReference>
<accession>A0A0D2XV48</accession>
<evidence type="ECO:0000313" key="2">
    <source>
        <dbReference type="Proteomes" id="UP000002489"/>
    </source>
</evidence>